<accession>A0A200QQE3</accession>
<evidence type="ECO:0000313" key="4">
    <source>
        <dbReference type="Proteomes" id="UP000195402"/>
    </source>
</evidence>
<feature type="region of interest" description="Disordered" evidence="2">
    <location>
        <begin position="1"/>
        <end position="21"/>
    </location>
</feature>
<comment type="similarity">
    <text evidence="1">Belongs to the LOR family.</text>
</comment>
<dbReference type="Proteomes" id="UP000195402">
    <property type="component" value="Unassembled WGS sequence"/>
</dbReference>
<dbReference type="EMBL" id="MVGT01001372">
    <property type="protein sequence ID" value="OVA12677.1"/>
    <property type="molecule type" value="Genomic_DNA"/>
</dbReference>
<dbReference type="Pfam" id="PF04525">
    <property type="entry name" value="LOR"/>
    <property type="match status" value="1"/>
</dbReference>
<reference evidence="3 4" key="1">
    <citation type="journal article" date="2017" name="Mol. Plant">
        <title>The Genome of Medicinal Plant Macleaya cordata Provides New Insights into Benzylisoquinoline Alkaloids Metabolism.</title>
        <authorList>
            <person name="Liu X."/>
            <person name="Liu Y."/>
            <person name="Huang P."/>
            <person name="Ma Y."/>
            <person name="Qing Z."/>
            <person name="Tang Q."/>
            <person name="Cao H."/>
            <person name="Cheng P."/>
            <person name="Zheng Y."/>
            <person name="Yuan Z."/>
            <person name="Zhou Y."/>
            <person name="Liu J."/>
            <person name="Tang Z."/>
            <person name="Zhuo Y."/>
            <person name="Zhang Y."/>
            <person name="Yu L."/>
            <person name="Huang J."/>
            <person name="Yang P."/>
            <person name="Peng Q."/>
            <person name="Zhang J."/>
            <person name="Jiang W."/>
            <person name="Zhang Z."/>
            <person name="Lin K."/>
            <person name="Ro D.K."/>
            <person name="Chen X."/>
            <person name="Xiong X."/>
            <person name="Shang Y."/>
            <person name="Huang S."/>
            <person name="Zeng J."/>
        </authorList>
    </citation>
    <scope>NUCLEOTIDE SEQUENCE [LARGE SCALE GENOMIC DNA]</scope>
    <source>
        <strain evidence="4">cv. BLH2017</strain>
        <tissue evidence="3">Root</tissue>
    </source>
</reference>
<dbReference type="PANTHER" id="PTHR31087:SF58">
    <property type="entry name" value="OS07G0230700 PROTEIN"/>
    <property type="match status" value="1"/>
</dbReference>
<name>A0A200QQE3_MACCD</name>
<proteinExistence type="inferred from homology"/>
<keyword evidence="4" id="KW-1185">Reference proteome</keyword>
<dbReference type="SUPFAM" id="SSF54518">
    <property type="entry name" value="Tubby C-terminal domain-like"/>
    <property type="match status" value="1"/>
</dbReference>
<organism evidence="3 4">
    <name type="scientific">Macleaya cordata</name>
    <name type="common">Five-seeded plume-poppy</name>
    <name type="synonym">Bocconia cordata</name>
    <dbReference type="NCBI Taxonomy" id="56857"/>
    <lineage>
        <taxon>Eukaryota</taxon>
        <taxon>Viridiplantae</taxon>
        <taxon>Streptophyta</taxon>
        <taxon>Embryophyta</taxon>
        <taxon>Tracheophyta</taxon>
        <taxon>Spermatophyta</taxon>
        <taxon>Magnoliopsida</taxon>
        <taxon>Ranunculales</taxon>
        <taxon>Papaveraceae</taxon>
        <taxon>Papaveroideae</taxon>
        <taxon>Macleaya</taxon>
    </lineage>
</organism>
<comment type="caution">
    <text evidence="3">The sequence shown here is derived from an EMBL/GenBank/DDBJ whole genome shotgun (WGS) entry which is preliminary data.</text>
</comment>
<dbReference type="InterPro" id="IPR025659">
    <property type="entry name" value="Tubby-like_C"/>
</dbReference>
<protein>
    <submittedName>
        <fullName evidence="3">LURP1-like domain</fullName>
    </submittedName>
</protein>
<evidence type="ECO:0000256" key="2">
    <source>
        <dbReference type="SAM" id="MobiDB-lite"/>
    </source>
</evidence>
<dbReference type="InterPro" id="IPR007612">
    <property type="entry name" value="LOR"/>
</dbReference>
<dbReference type="InParanoid" id="A0A200QQE3"/>
<dbReference type="Gene3D" id="2.40.160.200">
    <property type="entry name" value="LURP1-related"/>
    <property type="match status" value="1"/>
</dbReference>
<dbReference type="FunCoup" id="A0A200QQE3">
    <property type="interactions" value="45"/>
</dbReference>
<dbReference type="PANTHER" id="PTHR31087">
    <property type="match status" value="1"/>
</dbReference>
<dbReference type="AlphaFoldDB" id="A0A200QQE3"/>
<dbReference type="STRING" id="56857.A0A200QQE3"/>
<dbReference type="InterPro" id="IPR038595">
    <property type="entry name" value="LOR_sf"/>
</dbReference>
<gene>
    <name evidence="3" type="ORF">BVC80_9017g31</name>
</gene>
<dbReference type="OMA" id="PICTLRP"/>
<sequence>MSQQNYPPIPNGYPMDQQPLGNPYIITNQPTYPPTNNPYIITNQPTYPPPPPPFGSSYIMGEPSSYPQPPHHQPQPSCPPLPPLTKTVSVISPHFCAPYPVDLTIIRKLMKLTEDNFAVKDVNGNIVFHIKDELTLLRERRVLLDAAGNPIVTMQEKIKSAHRRFQVFKGGSKDSKDLLFSAKQSSWIQFSTKLDVFLATNTREDVCDFRVQGSWLERSCIVYAGDSNTIIAQMHKKHTVESVMLGKDTFTVTVYPNIDYAFIVALIVILDAINDIRAT</sequence>
<evidence type="ECO:0000313" key="3">
    <source>
        <dbReference type="EMBL" id="OVA12677.1"/>
    </source>
</evidence>
<evidence type="ECO:0000256" key="1">
    <source>
        <dbReference type="ARBA" id="ARBA00005437"/>
    </source>
</evidence>
<dbReference type="OrthoDB" id="97518at2759"/>